<gene>
    <name evidence="4" type="ORF">NMP03_10850</name>
</gene>
<accession>A0ABY5L402</accession>
<dbReference type="PANTHER" id="PTHR43420">
    <property type="entry name" value="ACETYLTRANSFERASE"/>
    <property type="match status" value="1"/>
</dbReference>
<keyword evidence="5" id="KW-1185">Reference proteome</keyword>
<protein>
    <submittedName>
        <fullName evidence="4">GNAT family N-acetyltransferase</fullName>
    </submittedName>
</protein>
<dbReference type="CDD" id="cd04301">
    <property type="entry name" value="NAT_SF"/>
    <property type="match status" value="1"/>
</dbReference>
<sequence length="145" mass="15754">MGIVTALMAEAFDPAYGEAWTAGQCLGILSLSGVWLTLASIDGAPAGFALARSTLDEAELLLLATTPQWRRRGVGGQLLRSVMRDAAARGACKLHLEVRAGNAAIGLYQREGFSKTGERRNYYRGHDGRAIDAHSFMRLLDNFER</sequence>
<name>A0ABY5L402_9SPHN</name>
<dbReference type="PANTHER" id="PTHR43420:SF44">
    <property type="entry name" value="ACETYLTRANSFERASE YPEA"/>
    <property type="match status" value="1"/>
</dbReference>
<dbReference type="EMBL" id="CP101740">
    <property type="protein sequence ID" value="UUL81695.1"/>
    <property type="molecule type" value="Genomic_DNA"/>
</dbReference>
<dbReference type="InterPro" id="IPR016181">
    <property type="entry name" value="Acyl_CoA_acyltransferase"/>
</dbReference>
<evidence type="ECO:0000256" key="1">
    <source>
        <dbReference type="ARBA" id="ARBA00022679"/>
    </source>
</evidence>
<proteinExistence type="predicted"/>
<organism evidence="4 5">
    <name type="scientific">Sphingomonas qomolangmaensis</name>
    <dbReference type="NCBI Taxonomy" id="2918765"/>
    <lineage>
        <taxon>Bacteria</taxon>
        <taxon>Pseudomonadati</taxon>
        <taxon>Pseudomonadota</taxon>
        <taxon>Alphaproteobacteria</taxon>
        <taxon>Sphingomonadales</taxon>
        <taxon>Sphingomonadaceae</taxon>
        <taxon>Sphingomonas</taxon>
    </lineage>
</organism>
<dbReference type="InterPro" id="IPR050680">
    <property type="entry name" value="YpeA/RimI_acetyltransf"/>
</dbReference>
<dbReference type="InterPro" id="IPR000182">
    <property type="entry name" value="GNAT_dom"/>
</dbReference>
<evidence type="ECO:0000313" key="5">
    <source>
        <dbReference type="Proteomes" id="UP001058533"/>
    </source>
</evidence>
<dbReference type="RefSeq" id="WP_256505404.1">
    <property type="nucleotide sequence ID" value="NZ_CP101740.1"/>
</dbReference>
<dbReference type="Gene3D" id="3.40.630.30">
    <property type="match status" value="1"/>
</dbReference>
<keyword evidence="2" id="KW-0012">Acyltransferase</keyword>
<dbReference type="SUPFAM" id="SSF55729">
    <property type="entry name" value="Acyl-CoA N-acyltransferases (Nat)"/>
    <property type="match status" value="1"/>
</dbReference>
<dbReference type="Pfam" id="PF00583">
    <property type="entry name" value="Acetyltransf_1"/>
    <property type="match status" value="1"/>
</dbReference>
<evidence type="ECO:0000259" key="3">
    <source>
        <dbReference type="PROSITE" id="PS51186"/>
    </source>
</evidence>
<dbReference type="Proteomes" id="UP001058533">
    <property type="component" value="Chromosome"/>
</dbReference>
<feature type="domain" description="N-acetyltransferase" evidence="3">
    <location>
        <begin position="1"/>
        <end position="142"/>
    </location>
</feature>
<reference evidence="4" key="1">
    <citation type="submission" date="2022-07" db="EMBL/GenBank/DDBJ databases">
        <title>Sphingomonas sp. nov., a novel bacterium isolated from the north slope of the Mount Everest.</title>
        <authorList>
            <person name="Cui X."/>
            <person name="Liu Y."/>
        </authorList>
    </citation>
    <scope>NUCLEOTIDE SEQUENCE</scope>
    <source>
        <strain evidence="4">S5-59</strain>
    </source>
</reference>
<keyword evidence="1" id="KW-0808">Transferase</keyword>
<evidence type="ECO:0000313" key="4">
    <source>
        <dbReference type="EMBL" id="UUL81695.1"/>
    </source>
</evidence>
<evidence type="ECO:0000256" key="2">
    <source>
        <dbReference type="ARBA" id="ARBA00023315"/>
    </source>
</evidence>
<dbReference type="PROSITE" id="PS51186">
    <property type="entry name" value="GNAT"/>
    <property type="match status" value="1"/>
</dbReference>